<comment type="subcellular location">
    <subcellularLocation>
        <location evidence="2">Membrane</location>
        <topology evidence="2">Multi-pass membrane protein</topology>
    </subcellularLocation>
</comment>
<feature type="transmembrane region" description="Helical" evidence="14">
    <location>
        <begin position="241"/>
        <end position="263"/>
    </location>
</feature>
<dbReference type="SMART" id="SM00744">
    <property type="entry name" value="RINGv"/>
    <property type="match status" value="1"/>
</dbReference>
<evidence type="ECO:0000256" key="3">
    <source>
        <dbReference type="ARBA" id="ARBA00004906"/>
    </source>
</evidence>
<dbReference type="CDD" id="cd16702">
    <property type="entry name" value="RING_CH-C4HC3_MARCH6"/>
    <property type="match status" value="1"/>
</dbReference>
<protein>
    <recommendedName>
        <fullName evidence="4">RING-type E3 ubiquitin transferase</fullName>
        <ecNumber evidence="4">2.3.2.27</ecNumber>
    </recommendedName>
</protein>
<dbReference type="GO" id="GO:0008270">
    <property type="term" value="F:zinc ion binding"/>
    <property type="evidence" value="ECO:0007669"/>
    <property type="project" value="UniProtKB-KW"/>
</dbReference>
<evidence type="ECO:0000256" key="8">
    <source>
        <dbReference type="ARBA" id="ARBA00022771"/>
    </source>
</evidence>
<keyword evidence="12 14" id="KW-0472">Membrane</keyword>
<name>W7TF80_9STRA</name>
<dbReference type="GO" id="GO:0005789">
    <property type="term" value="C:endoplasmic reticulum membrane"/>
    <property type="evidence" value="ECO:0007669"/>
    <property type="project" value="TreeGrafter"/>
</dbReference>
<evidence type="ECO:0000313" key="17">
    <source>
        <dbReference type="Proteomes" id="UP000019335"/>
    </source>
</evidence>
<feature type="region of interest" description="Disordered" evidence="13">
    <location>
        <begin position="1"/>
        <end position="43"/>
    </location>
</feature>
<gene>
    <name evidence="16" type="ORF">Naga_100546g1</name>
</gene>
<dbReference type="PROSITE" id="PS51292">
    <property type="entry name" value="ZF_RING_CH"/>
    <property type="match status" value="1"/>
</dbReference>
<accession>W7TF80</accession>
<dbReference type="AlphaFoldDB" id="W7TF80"/>
<keyword evidence="5" id="KW-0808">Transferase</keyword>
<dbReference type="Gene3D" id="3.30.40.10">
    <property type="entry name" value="Zinc/RING finger domain, C3HC4 (zinc finger)"/>
    <property type="match status" value="1"/>
</dbReference>
<evidence type="ECO:0000259" key="15">
    <source>
        <dbReference type="PROSITE" id="PS51292"/>
    </source>
</evidence>
<dbReference type="OrthoDB" id="264354at2759"/>
<reference evidence="16 17" key="1">
    <citation type="journal article" date="2014" name="Mol. Plant">
        <title>Chromosome Scale Genome Assembly and Transcriptome Profiling of Nannochloropsis gaditana in Nitrogen Depletion.</title>
        <authorList>
            <person name="Corteggiani Carpinelli E."/>
            <person name="Telatin A."/>
            <person name="Vitulo N."/>
            <person name="Forcato C."/>
            <person name="D'Angelo M."/>
            <person name="Schiavon R."/>
            <person name="Vezzi A."/>
            <person name="Giacometti G.M."/>
            <person name="Morosinotto T."/>
            <person name="Valle G."/>
        </authorList>
    </citation>
    <scope>NUCLEOTIDE SEQUENCE [LARGE SCALE GENOMIC DNA]</scope>
    <source>
        <strain evidence="16 17">B-31</strain>
    </source>
</reference>
<dbReference type="InterPro" id="IPR011016">
    <property type="entry name" value="Znf_RING-CH"/>
</dbReference>
<dbReference type="InterPro" id="IPR013083">
    <property type="entry name" value="Znf_RING/FYVE/PHD"/>
</dbReference>
<sequence length="298" mass="32160">MSSSPTSPHHVTRNGGMCPSSDPCDHFSEEIATPASPMPEASQCAVLSPDTNTLADGSAQQGIAILNEDASVSGFGEVQQMDVDKGRGKEEDAVCRVCHTEAEPTEGRPLYHPCLCRGSIKHVHQDCLMRWLQASSNTAKKCELCGASFAFTALYAPGAPAQLTSWEMVQGLMRKGAAFVPRLVKGGALSLLWLGVLPYVTQGAFQFFFATSWEEVEEVLDGVVGRLMRVEGGAVETGGRFLWTCLGGVALCVGIVLLSLTALSLRDREEGEEEERKEDEVMVWTGKLPSRLLVPQSR</sequence>
<comment type="pathway">
    <text evidence="3">Protein modification; protein ubiquitination.</text>
</comment>
<dbReference type="PANTHER" id="PTHR13145">
    <property type="entry name" value="SSM4 PROTEIN"/>
    <property type="match status" value="1"/>
</dbReference>
<evidence type="ECO:0000256" key="1">
    <source>
        <dbReference type="ARBA" id="ARBA00000900"/>
    </source>
</evidence>
<dbReference type="Proteomes" id="UP000019335">
    <property type="component" value="Chromosome 10"/>
</dbReference>
<evidence type="ECO:0000256" key="10">
    <source>
        <dbReference type="ARBA" id="ARBA00022833"/>
    </source>
</evidence>
<comment type="caution">
    <text evidence="16">The sequence shown here is derived from an EMBL/GenBank/DDBJ whole genome shotgun (WGS) entry which is preliminary data.</text>
</comment>
<keyword evidence="8" id="KW-0863">Zinc-finger</keyword>
<evidence type="ECO:0000256" key="5">
    <source>
        <dbReference type="ARBA" id="ARBA00022679"/>
    </source>
</evidence>
<evidence type="ECO:0000256" key="13">
    <source>
        <dbReference type="SAM" id="MobiDB-lite"/>
    </source>
</evidence>
<evidence type="ECO:0000256" key="14">
    <source>
        <dbReference type="SAM" id="Phobius"/>
    </source>
</evidence>
<dbReference type="Pfam" id="PF12906">
    <property type="entry name" value="RINGv"/>
    <property type="match status" value="1"/>
</dbReference>
<keyword evidence="6 14" id="KW-0812">Transmembrane</keyword>
<comment type="catalytic activity">
    <reaction evidence="1">
        <text>S-ubiquitinyl-[E2 ubiquitin-conjugating enzyme]-L-cysteine + [acceptor protein]-L-lysine = [E2 ubiquitin-conjugating enzyme]-L-cysteine + N(6)-ubiquitinyl-[acceptor protein]-L-lysine.</text>
        <dbReference type="EC" id="2.3.2.27"/>
    </reaction>
</comment>
<evidence type="ECO:0000256" key="7">
    <source>
        <dbReference type="ARBA" id="ARBA00022723"/>
    </source>
</evidence>
<dbReference type="GO" id="GO:0036503">
    <property type="term" value="P:ERAD pathway"/>
    <property type="evidence" value="ECO:0007669"/>
    <property type="project" value="TreeGrafter"/>
</dbReference>
<dbReference type="EC" id="2.3.2.27" evidence="4"/>
<dbReference type="SUPFAM" id="SSF57850">
    <property type="entry name" value="RING/U-box"/>
    <property type="match status" value="1"/>
</dbReference>
<keyword evidence="11 14" id="KW-1133">Transmembrane helix</keyword>
<evidence type="ECO:0000256" key="4">
    <source>
        <dbReference type="ARBA" id="ARBA00012483"/>
    </source>
</evidence>
<proteinExistence type="predicted"/>
<keyword evidence="10" id="KW-0862">Zinc</keyword>
<evidence type="ECO:0000256" key="11">
    <source>
        <dbReference type="ARBA" id="ARBA00022989"/>
    </source>
</evidence>
<evidence type="ECO:0000256" key="6">
    <source>
        <dbReference type="ARBA" id="ARBA00022692"/>
    </source>
</evidence>
<dbReference type="PANTHER" id="PTHR13145:SF0">
    <property type="entry name" value="E3 UBIQUITIN-PROTEIN LIGASE MARCHF6"/>
    <property type="match status" value="1"/>
</dbReference>
<dbReference type="GO" id="GO:0061630">
    <property type="term" value="F:ubiquitin protein ligase activity"/>
    <property type="evidence" value="ECO:0007669"/>
    <property type="project" value="UniProtKB-EC"/>
</dbReference>
<feature type="transmembrane region" description="Helical" evidence="14">
    <location>
        <begin position="183"/>
        <end position="201"/>
    </location>
</feature>
<keyword evidence="9" id="KW-0833">Ubl conjugation pathway</keyword>
<dbReference type="EMBL" id="AZIL01000864">
    <property type="protein sequence ID" value="EWM25660.1"/>
    <property type="molecule type" value="Genomic_DNA"/>
</dbReference>
<evidence type="ECO:0000256" key="2">
    <source>
        <dbReference type="ARBA" id="ARBA00004141"/>
    </source>
</evidence>
<evidence type="ECO:0000256" key="9">
    <source>
        <dbReference type="ARBA" id="ARBA00022786"/>
    </source>
</evidence>
<evidence type="ECO:0000256" key="12">
    <source>
        <dbReference type="ARBA" id="ARBA00023136"/>
    </source>
</evidence>
<keyword evidence="17" id="KW-1185">Reference proteome</keyword>
<evidence type="ECO:0000313" key="16">
    <source>
        <dbReference type="EMBL" id="EWM25660.1"/>
    </source>
</evidence>
<organism evidence="16 17">
    <name type="scientific">Nannochloropsis gaditana</name>
    <dbReference type="NCBI Taxonomy" id="72520"/>
    <lineage>
        <taxon>Eukaryota</taxon>
        <taxon>Sar</taxon>
        <taxon>Stramenopiles</taxon>
        <taxon>Ochrophyta</taxon>
        <taxon>Eustigmatophyceae</taxon>
        <taxon>Eustigmatales</taxon>
        <taxon>Monodopsidaceae</taxon>
        <taxon>Nannochloropsis</taxon>
    </lineage>
</organism>
<feature type="domain" description="RING-CH-type" evidence="15">
    <location>
        <begin position="87"/>
        <end position="152"/>
    </location>
</feature>
<keyword evidence="7" id="KW-0479">Metal-binding</keyword>